<protein>
    <recommendedName>
        <fullName evidence="1">Solute-binding protein family 5 domain-containing protein</fullName>
    </recommendedName>
</protein>
<evidence type="ECO:0000259" key="1">
    <source>
        <dbReference type="Pfam" id="PF00496"/>
    </source>
</evidence>
<dbReference type="OrthoDB" id="9764591at2"/>
<dbReference type="Pfam" id="PF00496">
    <property type="entry name" value="SBP_bac_5"/>
    <property type="match status" value="1"/>
</dbReference>
<dbReference type="GO" id="GO:0042597">
    <property type="term" value="C:periplasmic space"/>
    <property type="evidence" value="ECO:0007669"/>
    <property type="project" value="UniProtKB-ARBA"/>
</dbReference>
<accession>A0A5C8HVQ5</accession>
<reference evidence="2 3" key="1">
    <citation type="submission" date="2019-08" db="EMBL/GenBank/DDBJ databases">
        <authorList>
            <person name="Dong K."/>
        </authorList>
    </citation>
    <scope>NUCLEOTIDE SEQUENCE [LARGE SCALE GENOMIC DNA]</scope>
    <source>
        <strain evidence="2 3">JCM14558</strain>
    </source>
</reference>
<organism evidence="2 3">
    <name type="scientific">Microbacterium hatanonis</name>
    <dbReference type="NCBI Taxonomy" id="404366"/>
    <lineage>
        <taxon>Bacteria</taxon>
        <taxon>Bacillati</taxon>
        <taxon>Actinomycetota</taxon>
        <taxon>Actinomycetes</taxon>
        <taxon>Micrococcales</taxon>
        <taxon>Microbacteriaceae</taxon>
        <taxon>Microbacterium</taxon>
    </lineage>
</organism>
<dbReference type="EMBL" id="VRSV01000002">
    <property type="protein sequence ID" value="TXK09988.1"/>
    <property type="molecule type" value="Genomic_DNA"/>
</dbReference>
<dbReference type="GO" id="GO:0043190">
    <property type="term" value="C:ATP-binding cassette (ABC) transporter complex"/>
    <property type="evidence" value="ECO:0007669"/>
    <property type="project" value="InterPro"/>
</dbReference>
<evidence type="ECO:0000313" key="3">
    <source>
        <dbReference type="Proteomes" id="UP000321034"/>
    </source>
</evidence>
<feature type="domain" description="Solute-binding protein family 5" evidence="1">
    <location>
        <begin position="102"/>
        <end position="462"/>
    </location>
</feature>
<dbReference type="PANTHER" id="PTHR30290">
    <property type="entry name" value="PERIPLASMIC BINDING COMPONENT OF ABC TRANSPORTER"/>
    <property type="match status" value="1"/>
</dbReference>
<dbReference type="InterPro" id="IPR030678">
    <property type="entry name" value="Peptide/Ni-bd"/>
</dbReference>
<dbReference type="SUPFAM" id="SSF53850">
    <property type="entry name" value="Periplasmic binding protein-like II"/>
    <property type="match status" value="1"/>
</dbReference>
<proteinExistence type="predicted"/>
<comment type="caution">
    <text evidence="2">The sequence shown here is derived from an EMBL/GenBank/DDBJ whole genome shotgun (WGS) entry which is preliminary data.</text>
</comment>
<dbReference type="AlphaFoldDB" id="A0A5C8HVQ5"/>
<dbReference type="PIRSF" id="PIRSF002741">
    <property type="entry name" value="MppA"/>
    <property type="match status" value="1"/>
</dbReference>
<dbReference type="InterPro" id="IPR039424">
    <property type="entry name" value="SBP_5"/>
</dbReference>
<keyword evidence="3" id="KW-1185">Reference proteome</keyword>
<name>A0A5C8HVQ5_9MICO</name>
<dbReference type="Gene3D" id="3.10.105.10">
    <property type="entry name" value="Dipeptide-binding Protein, Domain 3"/>
    <property type="match status" value="1"/>
</dbReference>
<dbReference type="InterPro" id="IPR000914">
    <property type="entry name" value="SBP_5_dom"/>
</dbReference>
<sequence length="552" mass="59707">MIVPSREHTVSQTPAERQRNVLNKRNRTWGVLAAIATVGLALTACSGSTDGGGASGSDERIYVQALAADPQSFNAQLTNGASPSAFSAQILDTLIRISDTYELSPGLAEEWELSDDGKLLTLTLREGVTWHDGEPFTAEDVKFNLDEIVELQTFGAALAARFESVDIVDERTVEVRLTETYGPILETLAVQYMLPAHIYEGTDYVTNPANMAPIGTGPMMFGSFQSGSEVILEKNPDYWDGEVLVDRAIYPIMSDPNSRALALFAGEVDQAGLDPAQLSQADGRNDISQMSGGSFPQVITMMFNGVGGKLDDPELRKLVYAALDRTEIADVALGGRGTPAETFFPPELDWAVNDDIDFATDYPHDVDAINDALDDAGYPVGPDGSRFTLNTRYITELSEVGSTAEMAAAQLERVGITLNLVGSASAVFTEKVYTESDFDIAFLRSTLGSDPSNGIVRWYACNPDKLAASNPSGICDDEIMAAASAALASTDREVRGEAFRDLQERAGELMIYAPVAWYTGWLPLLNDSRWQGVDERMPATNLTPWTSMTLKG</sequence>
<dbReference type="Gene3D" id="3.40.190.10">
    <property type="entry name" value="Periplasmic binding protein-like II"/>
    <property type="match status" value="1"/>
</dbReference>
<dbReference type="GO" id="GO:0015833">
    <property type="term" value="P:peptide transport"/>
    <property type="evidence" value="ECO:0007669"/>
    <property type="project" value="TreeGrafter"/>
</dbReference>
<dbReference type="GO" id="GO:1904680">
    <property type="term" value="F:peptide transmembrane transporter activity"/>
    <property type="evidence" value="ECO:0007669"/>
    <property type="project" value="TreeGrafter"/>
</dbReference>
<gene>
    <name evidence="2" type="ORF">FVP77_14010</name>
</gene>
<dbReference type="Proteomes" id="UP000321034">
    <property type="component" value="Unassembled WGS sequence"/>
</dbReference>
<evidence type="ECO:0000313" key="2">
    <source>
        <dbReference type="EMBL" id="TXK09988.1"/>
    </source>
</evidence>